<dbReference type="SUPFAM" id="SSF48179">
    <property type="entry name" value="6-phosphogluconate dehydrogenase C-terminal domain-like"/>
    <property type="match status" value="2"/>
</dbReference>
<name>A0ABV8URP7_9PROT</name>
<keyword evidence="10" id="KW-0413">Isomerase</keyword>
<comment type="caution">
    <text evidence="17">The sequence shown here is derived from an EMBL/GenBank/DDBJ whole genome shotgun (WGS) entry which is preliminary data.</text>
</comment>
<comment type="subcellular location">
    <subcellularLocation>
        <location evidence="1">Peroxisome</location>
    </subcellularLocation>
</comment>
<evidence type="ECO:0000313" key="18">
    <source>
        <dbReference type="Proteomes" id="UP001595799"/>
    </source>
</evidence>
<dbReference type="InterPro" id="IPR006108">
    <property type="entry name" value="3HC_DH_C"/>
</dbReference>
<dbReference type="Pfam" id="PF00378">
    <property type="entry name" value="ECH_1"/>
    <property type="match status" value="1"/>
</dbReference>
<dbReference type="PANTHER" id="PTHR23309">
    <property type="entry name" value="3-HYDROXYACYL-COA DEHYROGENASE"/>
    <property type="match status" value="1"/>
</dbReference>
<gene>
    <name evidence="17" type="ORF">ACFOW6_17935</name>
</gene>
<feature type="domain" description="3-hydroxyacyl-CoA dehydrogenase NAD binding" evidence="16">
    <location>
        <begin position="334"/>
        <end position="512"/>
    </location>
</feature>
<dbReference type="SUPFAM" id="SSF52096">
    <property type="entry name" value="ClpP/crotonase"/>
    <property type="match status" value="1"/>
</dbReference>
<comment type="similarity">
    <text evidence="3">In the N-terminal section; belongs to the enoyl-CoA hydratase/isomerase family.</text>
</comment>
<dbReference type="SUPFAM" id="SSF51735">
    <property type="entry name" value="NAD(P)-binding Rossmann-fold domains"/>
    <property type="match status" value="1"/>
</dbReference>
<dbReference type="PANTHER" id="PTHR23309:SF51">
    <property type="entry name" value="3-HYDROXYACYL-COA DEHYDROGENASE-RELATED"/>
    <property type="match status" value="1"/>
</dbReference>
<dbReference type="InterPro" id="IPR029045">
    <property type="entry name" value="ClpP/crotonase-like_dom_sf"/>
</dbReference>
<accession>A0ABV8URP7</accession>
<keyword evidence="7" id="KW-0520">NAD</keyword>
<comment type="pathway">
    <text evidence="2">Lipid metabolism; fatty acid beta-oxidation.</text>
</comment>
<feature type="domain" description="3-hydroxyacyl-CoA dehydrogenase C-terminal" evidence="15">
    <location>
        <begin position="515"/>
        <end position="608"/>
    </location>
</feature>
<reference evidence="18" key="1">
    <citation type="journal article" date="2019" name="Int. J. Syst. Evol. Microbiol.">
        <title>The Global Catalogue of Microorganisms (GCM) 10K type strain sequencing project: providing services to taxonomists for standard genome sequencing and annotation.</title>
        <authorList>
            <consortium name="The Broad Institute Genomics Platform"/>
            <consortium name="The Broad Institute Genome Sequencing Center for Infectious Disease"/>
            <person name="Wu L."/>
            <person name="Ma J."/>
        </authorList>
    </citation>
    <scope>NUCLEOTIDE SEQUENCE [LARGE SCALE GENOMIC DNA]</scope>
    <source>
        <strain evidence="18">CECT 8472</strain>
    </source>
</reference>
<evidence type="ECO:0000256" key="5">
    <source>
        <dbReference type="ARBA" id="ARBA00022963"/>
    </source>
</evidence>
<dbReference type="InterPro" id="IPR008927">
    <property type="entry name" value="6-PGluconate_DH-like_C_sf"/>
</dbReference>
<dbReference type="Proteomes" id="UP001595799">
    <property type="component" value="Unassembled WGS sequence"/>
</dbReference>
<evidence type="ECO:0000256" key="1">
    <source>
        <dbReference type="ARBA" id="ARBA00004275"/>
    </source>
</evidence>
<evidence type="ECO:0000313" key="17">
    <source>
        <dbReference type="EMBL" id="MFC4353427.1"/>
    </source>
</evidence>
<dbReference type="PROSITE" id="PS00166">
    <property type="entry name" value="ENOYL_COA_HYDRATASE"/>
    <property type="match status" value="1"/>
</dbReference>
<organism evidence="17 18">
    <name type="scientific">Fodinicurvata halophila</name>
    <dbReference type="NCBI Taxonomy" id="1419723"/>
    <lineage>
        <taxon>Bacteria</taxon>
        <taxon>Pseudomonadati</taxon>
        <taxon>Pseudomonadota</taxon>
        <taxon>Alphaproteobacteria</taxon>
        <taxon>Rhodospirillales</taxon>
        <taxon>Rhodovibrionaceae</taxon>
        <taxon>Fodinicurvata</taxon>
    </lineage>
</organism>
<evidence type="ECO:0000256" key="7">
    <source>
        <dbReference type="ARBA" id="ARBA00023027"/>
    </source>
</evidence>
<keyword evidence="5" id="KW-0442">Lipid degradation</keyword>
<evidence type="ECO:0000256" key="6">
    <source>
        <dbReference type="ARBA" id="ARBA00023002"/>
    </source>
</evidence>
<keyword evidence="9" id="KW-0576">Peroxisome</keyword>
<evidence type="ECO:0000256" key="12">
    <source>
        <dbReference type="ARBA" id="ARBA00023268"/>
    </source>
</evidence>
<dbReference type="InterPro" id="IPR001753">
    <property type="entry name" value="Enoyl-CoA_hydra/iso"/>
</dbReference>
<sequence length="726" mass="79171">MIYPKLLPQANLGEIKLRIRPESDSLFRSGKTGSMTMTASEARSFGPQVRMERAGSIAVIAIDNPPINAGSLEVRRGLLDAVQAVTENTEVTGAVLIGEGTTFIAGSDLREFGQPLEDPQLPTVIQAVEVSPKPFVAAIHGAALGGGFELALGCDARVAAEDAVVGLPEVTLGIIPGAGGTQRLPRLVGLSKAIELICTGRRVSAPEASMLGLIDATFDMDLKAGAIAYASSLAGQKKPVIQRSVPREPEATIKAAEEKARKAGRERPPVLEAIRVIRLATEVTPLEALTTEREVFQRLRVSEEAFALRHHFFAERQATKPASLKEVEPHNIESVAVIGSGTMGVGIAVAALNAGFPVTLLDMDSQALERGRERLREHYEGSIARGKLSQEEVSACLNRLSIATDYEVLGTTDLFIEAVFEDLEVKQKVFRALDQVAHPNAILATNTSYLEVSRIAEVTRRPESVLGLHFFSPAQIMRLLEVVQAQHTGLEALATGMAFGRKLKKLPVLVQDSFGFIGNRIYAAYRAQCEYMLEEGAFPEEIDQALEAYGFAMGPFAVGDMSGLDIAWQMRKQRAAQRDPDARYVSIPDILCEMGRFGRKSGAGYYDYREDPKKGKPDPEVAEIIRSESERKGYTRHNFNEEEIQRRALLAMANEAALLLAEGVADRPADVDLVLVNGYGFPKWKGGPVFQARQKEPEDLAREFEELARLSEHGFRAADPASLFER</sequence>
<evidence type="ECO:0000259" key="16">
    <source>
        <dbReference type="Pfam" id="PF02737"/>
    </source>
</evidence>
<dbReference type="Pfam" id="PF02737">
    <property type="entry name" value="3HCDH_N"/>
    <property type="match status" value="1"/>
</dbReference>
<evidence type="ECO:0000256" key="11">
    <source>
        <dbReference type="ARBA" id="ARBA00023239"/>
    </source>
</evidence>
<keyword evidence="18" id="KW-1185">Reference proteome</keyword>
<dbReference type="EMBL" id="JBHSCW010000016">
    <property type="protein sequence ID" value="MFC4353427.1"/>
    <property type="molecule type" value="Genomic_DNA"/>
</dbReference>
<keyword evidence="11" id="KW-0456">Lyase</keyword>
<dbReference type="Gene3D" id="3.90.226.10">
    <property type="entry name" value="2-enoyl-CoA Hydratase, Chain A, domain 1"/>
    <property type="match status" value="1"/>
</dbReference>
<dbReference type="RefSeq" id="WP_382423803.1">
    <property type="nucleotide sequence ID" value="NZ_JBHSCW010000016.1"/>
</dbReference>
<dbReference type="InterPro" id="IPR018376">
    <property type="entry name" value="Enoyl-CoA_hyd/isom_CS"/>
</dbReference>
<dbReference type="Gene3D" id="3.40.50.720">
    <property type="entry name" value="NAD(P)-binding Rossmann-like Domain"/>
    <property type="match status" value="1"/>
</dbReference>
<evidence type="ECO:0000256" key="2">
    <source>
        <dbReference type="ARBA" id="ARBA00005005"/>
    </source>
</evidence>
<comment type="catalytic activity">
    <reaction evidence="13">
        <text>a (3S)-3-hydroxyacyl-CoA + NAD(+) = a 3-oxoacyl-CoA + NADH + H(+)</text>
        <dbReference type="Rhea" id="RHEA:22432"/>
        <dbReference type="ChEBI" id="CHEBI:15378"/>
        <dbReference type="ChEBI" id="CHEBI:57318"/>
        <dbReference type="ChEBI" id="CHEBI:57540"/>
        <dbReference type="ChEBI" id="CHEBI:57945"/>
        <dbReference type="ChEBI" id="CHEBI:90726"/>
        <dbReference type="EC" id="1.1.1.35"/>
    </reaction>
</comment>
<dbReference type="Pfam" id="PF00725">
    <property type="entry name" value="3HCDH"/>
    <property type="match status" value="1"/>
</dbReference>
<keyword evidence="12" id="KW-0511">Multifunctional enzyme</keyword>
<keyword evidence="8" id="KW-0443">Lipid metabolism</keyword>
<proteinExistence type="inferred from homology"/>
<evidence type="ECO:0000256" key="9">
    <source>
        <dbReference type="ARBA" id="ARBA00023140"/>
    </source>
</evidence>
<keyword evidence="4" id="KW-0276">Fatty acid metabolism</keyword>
<evidence type="ECO:0000256" key="10">
    <source>
        <dbReference type="ARBA" id="ARBA00023235"/>
    </source>
</evidence>
<evidence type="ECO:0000259" key="15">
    <source>
        <dbReference type="Pfam" id="PF00725"/>
    </source>
</evidence>
<dbReference type="InterPro" id="IPR006176">
    <property type="entry name" value="3-OHacyl-CoA_DH_NAD-bd"/>
</dbReference>
<evidence type="ECO:0000256" key="4">
    <source>
        <dbReference type="ARBA" id="ARBA00022832"/>
    </source>
</evidence>
<comment type="similarity">
    <text evidence="14">Belongs to the enoyl-CoA hydratase/isomerase family.</text>
</comment>
<dbReference type="Gene3D" id="1.10.1040.50">
    <property type="match status" value="1"/>
</dbReference>
<evidence type="ECO:0000256" key="8">
    <source>
        <dbReference type="ARBA" id="ARBA00023098"/>
    </source>
</evidence>
<keyword evidence="6" id="KW-0560">Oxidoreductase</keyword>
<dbReference type="CDD" id="cd06558">
    <property type="entry name" value="crotonase-like"/>
    <property type="match status" value="1"/>
</dbReference>
<dbReference type="InterPro" id="IPR036291">
    <property type="entry name" value="NAD(P)-bd_dom_sf"/>
</dbReference>
<evidence type="ECO:0000256" key="3">
    <source>
        <dbReference type="ARBA" id="ARBA00008750"/>
    </source>
</evidence>
<evidence type="ECO:0000256" key="14">
    <source>
        <dbReference type="RuleBase" id="RU003707"/>
    </source>
</evidence>
<protein>
    <submittedName>
        <fullName evidence="17">3-hydroxyacyl-CoA dehydrogenase NAD-binding domain-containing protein</fullName>
    </submittedName>
</protein>
<evidence type="ECO:0000256" key="13">
    <source>
        <dbReference type="ARBA" id="ARBA00049556"/>
    </source>
</evidence>